<name>A0ABD3B2J5_9GENT</name>
<feature type="compositionally biased region" description="Polar residues" evidence="1">
    <location>
        <begin position="8"/>
        <end position="19"/>
    </location>
</feature>
<organism evidence="2 3">
    <name type="scientific">Cinchona calisaya</name>
    <dbReference type="NCBI Taxonomy" id="153742"/>
    <lineage>
        <taxon>Eukaryota</taxon>
        <taxon>Viridiplantae</taxon>
        <taxon>Streptophyta</taxon>
        <taxon>Embryophyta</taxon>
        <taxon>Tracheophyta</taxon>
        <taxon>Spermatophyta</taxon>
        <taxon>Magnoliopsida</taxon>
        <taxon>eudicotyledons</taxon>
        <taxon>Gunneridae</taxon>
        <taxon>Pentapetalae</taxon>
        <taxon>asterids</taxon>
        <taxon>lamiids</taxon>
        <taxon>Gentianales</taxon>
        <taxon>Rubiaceae</taxon>
        <taxon>Cinchonoideae</taxon>
        <taxon>Cinchoneae</taxon>
        <taxon>Cinchona</taxon>
    </lineage>
</organism>
<dbReference type="AlphaFoldDB" id="A0ABD3B2J5"/>
<proteinExistence type="predicted"/>
<gene>
    <name evidence="2" type="ORF">ACH5RR_001007</name>
</gene>
<comment type="caution">
    <text evidence="2">The sequence shown here is derived from an EMBL/GenBank/DDBJ whole genome shotgun (WGS) entry which is preliminary data.</text>
</comment>
<evidence type="ECO:0000313" key="2">
    <source>
        <dbReference type="EMBL" id="KAL3537641.1"/>
    </source>
</evidence>
<evidence type="ECO:0000256" key="1">
    <source>
        <dbReference type="SAM" id="MobiDB-lite"/>
    </source>
</evidence>
<reference evidence="2 3" key="1">
    <citation type="submission" date="2024-11" db="EMBL/GenBank/DDBJ databases">
        <title>A near-complete genome assembly of Cinchona calisaya.</title>
        <authorList>
            <person name="Lian D.C."/>
            <person name="Zhao X.W."/>
            <person name="Wei L."/>
        </authorList>
    </citation>
    <scope>NUCLEOTIDE SEQUENCE [LARGE SCALE GENOMIC DNA]</scope>
    <source>
        <tissue evidence="2">Nenye</tissue>
    </source>
</reference>
<dbReference type="EMBL" id="JBJUIK010000001">
    <property type="protein sequence ID" value="KAL3537641.1"/>
    <property type="molecule type" value="Genomic_DNA"/>
</dbReference>
<keyword evidence="3" id="KW-1185">Reference proteome</keyword>
<dbReference type="Proteomes" id="UP001630127">
    <property type="component" value="Unassembled WGS sequence"/>
</dbReference>
<sequence length="191" mass="21982">MNKILAKTGNSPMNSNSRTTNKRLEEPVISDPVGGKEQTDDGDETKASKEKGIWILQRNSPTNVPAIPIQNAFNSLSKALSETKEHNAKLDKSRRGARRKTDNVVVCIDQGRWKWPIGRRISDKVKRLMQTTLETLLPHVAEDDQTWRKLHIKDILNKWGLLHNNLTCEVYGQSEEDMEHLFFEYWISKMD</sequence>
<protein>
    <submittedName>
        <fullName evidence="2">Uncharacterized protein</fullName>
    </submittedName>
</protein>
<evidence type="ECO:0000313" key="3">
    <source>
        <dbReference type="Proteomes" id="UP001630127"/>
    </source>
</evidence>
<accession>A0ABD3B2J5</accession>
<feature type="region of interest" description="Disordered" evidence="1">
    <location>
        <begin position="1"/>
        <end position="47"/>
    </location>
</feature>